<evidence type="ECO:0000313" key="2">
    <source>
        <dbReference type="EMBL" id="QIK71133.1"/>
    </source>
</evidence>
<dbReference type="PANTHER" id="PTHR37817:SF1">
    <property type="entry name" value="N-ACETYLTRANSFERASE EIS"/>
    <property type="match status" value="1"/>
</dbReference>
<dbReference type="GO" id="GO:0030649">
    <property type="term" value="P:aminoglycoside antibiotic catabolic process"/>
    <property type="evidence" value="ECO:0007669"/>
    <property type="project" value="TreeGrafter"/>
</dbReference>
<keyword evidence="3" id="KW-1185">Reference proteome</keyword>
<dbReference type="InterPro" id="IPR025559">
    <property type="entry name" value="Eis_dom"/>
</dbReference>
<dbReference type="SUPFAM" id="SSF55729">
    <property type="entry name" value="Acyl-CoA N-acyltransferases (Nat)"/>
    <property type="match status" value="1"/>
</dbReference>
<dbReference type="Proteomes" id="UP000501058">
    <property type="component" value="Chromosome"/>
</dbReference>
<name>A0A6G7Y2Y0_9ACTN</name>
<protein>
    <submittedName>
        <fullName evidence="2">GNAT family N-acetyltransferase</fullName>
    </submittedName>
</protein>
<dbReference type="Pfam" id="PF17668">
    <property type="entry name" value="Acetyltransf_17"/>
    <property type="match status" value="1"/>
</dbReference>
<dbReference type="PANTHER" id="PTHR37817">
    <property type="entry name" value="N-ACETYLTRANSFERASE EIS"/>
    <property type="match status" value="1"/>
</dbReference>
<dbReference type="RefSeq" id="WP_166231207.1">
    <property type="nucleotide sequence ID" value="NZ_CP049865.1"/>
</dbReference>
<dbReference type="InterPro" id="IPR016181">
    <property type="entry name" value="Acyl_CoA_acyltransferase"/>
</dbReference>
<feature type="domain" description="N-acetyltransferase" evidence="1">
    <location>
        <begin position="38"/>
        <end position="170"/>
    </location>
</feature>
<evidence type="ECO:0000313" key="3">
    <source>
        <dbReference type="Proteomes" id="UP000501058"/>
    </source>
</evidence>
<dbReference type="InterPro" id="IPR041380">
    <property type="entry name" value="Acetyltransf_17"/>
</dbReference>
<organism evidence="2 3">
    <name type="scientific">Propioniciclava coleopterorum</name>
    <dbReference type="NCBI Taxonomy" id="2714937"/>
    <lineage>
        <taxon>Bacteria</taxon>
        <taxon>Bacillati</taxon>
        <taxon>Actinomycetota</taxon>
        <taxon>Actinomycetes</taxon>
        <taxon>Propionibacteriales</taxon>
        <taxon>Propionibacteriaceae</taxon>
        <taxon>Propioniciclava</taxon>
    </lineage>
</organism>
<accession>A0A6G7Y2Y0</accession>
<dbReference type="Pfam" id="PF13527">
    <property type="entry name" value="Acetyltransf_9"/>
    <property type="match status" value="1"/>
</dbReference>
<sequence length="419" mass="45594">MSDFIFRTVPTSVPVTPEMRAWQDAVRLGFGMSDGPDEAYDHWAVDVVADGYRLDAAYATPPALAPVAELEQPVATFASGAKTVNVGGGRLEPALFISEVTVRTTHRRRGLLKRLMLDALTRAKADGLALATLTASEGAIYGRFGFGISTEHRSVRLDTGPRLAWSREVEPRVVLTPAADSQAVREEVFARFHARTRGSHERPHFYAKSKTGVWEYDTDSAHRELRVAVHWDADGAPDGVLTYAVNESEQSVRVWDFVTAGAEAELALWQYLGSIDLVTGVVFRHLGPDSPLRWALADPRVLTTTGVEDYTWTRLLDVPGALQARGWDADGEARLEVIDPLGFAAGTWRVAASAGRAEVTRSTDAPLRVEARALGSLYFGLADARALAQAGQIHGPDDEVARLAALFRTDTAPYNLAAF</sequence>
<evidence type="ECO:0000259" key="1">
    <source>
        <dbReference type="PROSITE" id="PS51186"/>
    </source>
</evidence>
<dbReference type="InterPro" id="IPR000182">
    <property type="entry name" value="GNAT_dom"/>
</dbReference>
<dbReference type="Gene3D" id="3.40.630.30">
    <property type="match status" value="2"/>
</dbReference>
<dbReference type="EMBL" id="CP049865">
    <property type="protein sequence ID" value="QIK71133.1"/>
    <property type="molecule type" value="Genomic_DNA"/>
</dbReference>
<dbReference type="InterPro" id="IPR036527">
    <property type="entry name" value="SCP2_sterol-bd_dom_sf"/>
</dbReference>
<dbReference type="InterPro" id="IPR051554">
    <property type="entry name" value="Acetyltransferase_Eis"/>
</dbReference>
<dbReference type="Pfam" id="PF13530">
    <property type="entry name" value="SCP2_2"/>
    <property type="match status" value="1"/>
</dbReference>
<dbReference type="Gene3D" id="3.30.1050.10">
    <property type="entry name" value="SCP2 sterol-binding domain"/>
    <property type="match status" value="1"/>
</dbReference>
<dbReference type="KEGG" id="prv:G7070_01060"/>
<gene>
    <name evidence="2" type="ORF">G7070_01060</name>
</gene>
<dbReference type="PROSITE" id="PS51186">
    <property type="entry name" value="GNAT"/>
    <property type="match status" value="1"/>
</dbReference>
<dbReference type="AlphaFoldDB" id="A0A6G7Y2Y0"/>
<proteinExistence type="predicted"/>
<dbReference type="SUPFAM" id="SSF55718">
    <property type="entry name" value="SCP-like"/>
    <property type="match status" value="1"/>
</dbReference>
<dbReference type="GO" id="GO:0034069">
    <property type="term" value="F:aminoglycoside N-acetyltransferase activity"/>
    <property type="evidence" value="ECO:0007669"/>
    <property type="project" value="TreeGrafter"/>
</dbReference>
<reference evidence="2 3" key="1">
    <citation type="submission" date="2020-03" db="EMBL/GenBank/DDBJ databases">
        <title>Propioniciclava sp. nov., isolated from Hydrophilus acuminatus.</title>
        <authorList>
            <person name="Hyun D.-W."/>
            <person name="Bae J.-W."/>
        </authorList>
    </citation>
    <scope>NUCLEOTIDE SEQUENCE [LARGE SCALE GENOMIC DNA]</scope>
    <source>
        <strain evidence="2 3">HDW11</strain>
    </source>
</reference>
<keyword evidence="2" id="KW-0808">Transferase</keyword>